<organism evidence="7 8">
    <name type="scientific">Pontivivens insulae</name>
    <dbReference type="NCBI Taxonomy" id="1639689"/>
    <lineage>
        <taxon>Bacteria</taxon>
        <taxon>Pseudomonadati</taxon>
        <taxon>Pseudomonadota</taxon>
        <taxon>Alphaproteobacteria</taxon>
        <taxon>Rhodobacterales</taxon>
        <taxon>Paracoccaceae</taxon>
        <taxon>Pontivivens</taxon>
    </lineage>
</organism>
<sequence length="444" mass="47436" precursor="true">MSIRNLFGALCALLVLALPGGLFAQTGEPLRATIGRGVFEPIPMAIPQFTARDAAAEQFSGQVAEVITANLTGTGLFRAISPDAFITPRPNFDVTPTFTDWTVINAQGLVTGATSIGADGRLTVAVQLWDTFNNTQIGDGVTFTTDQANWRRAAHKASDVIYTRLTGESAYFDSEIVFVAETGPKNARVKRIAIMDQDGANVRYLTDGSDLVLAPRFAPNGTAILYTSYRTGFPQVYLQDLVTGARQTLGNTEGMSFAPRFSPDGRRVVLSQTSGANTDIFTIDLATGARTRLTRSPAIDTAPSFSPDGSQIVFESDRGGSQQLYVMPANGGTARRISFGNGTYGTPVWSPRGDRIAFTASISGRFHVGVMNTDGSREQLLTASFLDEGPTWSPNGRVLMFFRETPGPLGAAALVSVDVTGQNLRYVPTPAGGSDPNWSPLRAN</sequence>
<feature type="signal peptide" evidence="5">
    <location>
        <begin position="1"/>
        <end position="24"/>
    </location>
</feature>
<dbReference type="PANTHER" id="PTHR36842">
    <property type="entry name" value="PROTEIN TOLB HOMOLOG"/>
    <property type="match status" value="1"/>
</dbReference>
<evidence type="ECO:0000256" key="4">
    <source>
        <dbReference type="ARBA" id="ARBA00022764"/>
    </source>
</evidence>
<feature type="domain" description="TolB N-terminal" evidence="6">
    <location>
        <begin position="33"/>
        <end position="136"/>
    </location>
</feature>
<dbReference type="GO" id="GO:0016787">
    <property type="term" value="F:hydrolase activity"/>
    <property type="evidence" value="ECO:0007669"/>
    <property type="project" value="UniProtKB-KW"/>
</dbReference>
<gene>
    <name evidence="7" type="primary">dpp5</name>
    <name evidence="5" type="synonym">tolB</name>
    <name evidence="7" type="ORF">POI8812_00885</name>
</gene>
<dbReference type="InterPro" id="IPR007195">
    <property type="entry name" value="TolB_N"/>
</dbReference>
<keyword evidence="4 5" id="KW-0574">Periplasm</keyword>
<protein>
    <recommendedName>
        <fullName evidence="5">Tol-Pal system protein TolB</fullName>
    </recommendedName>
</protein>
<comment type="similarity">
    <text evidence="2 5">Belongs to the TolB family.</text>
</comment>
<dbReference type="GO" id="GO:0042597">
    <property type="term" value="C:periplasmic space"/>
    <property type="evidence" value="ECO:0007669"/>
    <property type="project" value="UniProtKB-SubCell"/>
</dbReference>
<proteinExistence type="inferred from homology"/>
<comment type="subunit">
    <text evidence="5">The Tol-Pal system is composed of five core proteins: the inner membrane proteins TolA, TolQ and TolR, the periplasmic protein TolB and the outer membrane protein Pal. They form a network linking the inner and outer membranes and the peptidoglycan layer.</text>
</comment>
<comment type="subcellular location">
    <subcellularLocation>
        <location evidence="1 5">Periplasm</location>
    </subcellularLocation>
</comment>
<dbReference type="OrthoDB" id="9802240at2"/>
<evidence type="ECO:0000256" key="3">
    <source>
        <dbReference type="ARBA" id="ARBA00022729"/>
    </source>
</evidence>
<dbReference type="GO" id="GO:0051301">
    <property type="term" value="P:cell division"/>
    <property type="evidence" value="ECO:0007669"/>
    <property type="project" value="UniProtKB-UniRule"/>
</dbReference>
<dbReference type="Gene3D" id="3.40.50.10070">
    <property type="entry name" value="TolB, N-terminal domain"/>
    <property type="match status" value="1"/>
</dbReference>
<dbReference type="AlphaFoldDB" id="A0A2R8A8M8"/>
<evidence type="ECO:0000259" key="6">
    <source>
        <dbReference type="Pfam" id="PF04052"/>
    </source>
</evidence>
<evidence type="ECO:0000256" key="1">
    <source>
        <dbReference type="ARBA" id="ARBA00004418"/>
    </source>
</evidence>
<dbReference type="Pfam" id="PF07676">
    <property type="entry name" value="PD40"/>
    <property type="match status" value="5"/>
</dbReference>
<keyword evidence="3 5" id="KW-0732">Signal</keyword>
<name>A0A2R8A8M8_9RHOB</name>
<evidence type="ECO:0000313" key="7">
    <source>
        <dbReference type="EMBL" id="SPF28583.1"/>
    </source>
</evidence>
<reference evidence="7 8" key="1">
    <citation type="submission" date="2018-03" db="EMBL/GenBank/DDBJ databases">
        <authorList>
            <person name="Keele B.F."/>
        </authorList>
    </citation>
    <scope>NUCLEOTIDE SEQUENCE [LARGE SCALE GENOMIC DNA]</scope>
    <source>
        <strain evidence="7 8">CeCT 8812</strain>
    </source>
</reference>
<keyword evidence="7" id="KW-0378">Hydrolase</keyword>
<dbReference type="NCBIfam" id="TIGR02800">
    <property type="entry name" value="propeller_TolB"/>
    <property type="match status" value="1"/>
</dbReference>
<feature type="chain" id="PRO_5015366510" description="Tol-Pal system protein TolB" evidence="5">
    <location>
        <begin position="25"/>
        <end position="444"/>
    </location>
</feature>
<evidence type="ECO:0000256" key="5">
    <source>
        <dbReference type="HAMAP-Rule" id="MF_00671"/>
    </source>
</evidence>
<dbReference type="SUPFAM" id="SSF52964">
    <property type="entry name" value="TolB, N-terminal domain"/>
    <property type="match status" value="1"/>
</dbReference>
<dbReference type="Gene3D" id="2.120.10.30">
    <property type="entry name" value="TolB, C-terminal domain"/>
    <property type="match status" value="1"/>
</dbReference>
<dbReference type="HAMAP" id="MF_00671">
    <property type="entry name" value="TolB"/>
    <property type="match status" value="1"/>
</dbReference>
<dbReference type="InterPro" id="IPR014167">
    <property type="entry name" value="Tol-Pal_TolB"/>
</dbReference>
<dbReference type="Proteomes" id="UP000244932">
    <property type="component" value="Unassembled WGS sequence"/>
</dbReference>
<accession>A0A2R8A8M8</accession>
<evidence type="ECO:0000313" key="8">
    <source>
        <dbReference type="Proteomes" id="UP000244932"/>
    </source>
</evidence>
<dbReference type="RefSeq" id="WP_108781270.1">
    <property type="nucleotide sequence ID" value="NZ_OMKW01000001.1"/>
</dbReference>
<dbReference type="InterPro" id="IPR011659">
    <property type="entry name" value="WD40"/>
</dbReference>
<dbReference type="Pfam" id="PF04052">
    <property type="entry name" value="TolB_N"/>
    <property type="match status" value="1"/>
</dbReference>
<dbReference type="SUPFAM" id="SSF69304">
    <property type="entry name" value="Tricorn protease N-terminal domain"/>
    <property type="match status" value="1"/>
</dbReference>
<comment type="function">
    <text evidence="5">Part of the Tol-Pal system, which plays a role in outer membrane invagination during cell division and is important for maintaining outer membrane integrity.</text>
</comment>
<dbReference type="InterPro" id="IPR011042">
    <property type="entry name" value="6-blade_b-propeller_TolB-like"/>
</dbReference>
<evidence type="ECO:0000256" key="2">
    <source>
        <dbReference type="ARBA" id="ARBA00009820"/>
    </source>
</evidence>
<dbReference type="PANTHER" id="PTHR36842:SF1">
    <property type="entry name" value="PROTEIN TOLB"/>
    <property type="match status" value="1"/>
</dbReference>
<dbReference type="EMBL" id="OMKW01000001">
    <property type="protein sequence ID" value="SPF28583.1"/>
    <property type="molecule type" value="Genomic_DNA"/>
</dbReference>
<dbReference type="GO" id="GO:0017038">
    <property type="term" value="P:protein import"/>
    <property type="evidence" value="ECO:0007669"/>
    <property type="project" value="InterPro"/>
</dbReference>
<keyword evidence="5" id="KW-0132">Cell division</keyword>
<keyword evidence="5" id="KW-0131">Cell cycle</keyword>
<keyword evidence="8" id="KW-1185">Reference proteome</keyword>